<dbReference type="InterPro" id="IPR016135">
    <property type="entry name" value="UBQ-conjugating_enzyme/RWD"/>
</dbReference>
<dbReference type="EMBL" id="LT598456">
    <property type="protein sequence ID" value="SCU79982.1"/>
    <property type="molecule type" value="Genomic_DNA"/>
</dbReference>
<protein>
    <submittedName>
        <fullName evidence="9">LADA_0B04390g1_1</fullName>
    </submittedName>
</protein>
<evidence type="ECO:0000256" key="1">
    <source>
        <dbReference type="ARBA" id="ARBA00022679"/>
    </source>
</evidence>
<evidence type="ECO:0000256" key="5">
    <source>
        <dbReference type="ARBA" id="ARBA00043952"/>
    </source>
</evidence>
<evidence type="ECO:0000256" key="4">
    <source>
        <dbReference type="ARBA" id="ARBA00022840"/>
    </source>
</evidence>
<dbReference type="PANTHER" id="PTHR24067">
    <property type="entry name" value="UBIQUITIN-CONJUGATING ENZYME E2"/>
    <property type="match status" value="1"/>
</dbReference>
<reference evidence="10" key="1">
    <citation type="submission" date="2016-03" db="EMBL/GenBank/DDBJ databases">
        <authorList>
            <person name="Devillers H."/>
        </authorList>
    </citation>
    <scope>NUCLEOTIDE SEQUENCE [LARGE SCALE GENOMIC DNA]</scope>
</reference>
<proteinExistence type="inferred from homology"/>
<keyword evidence="3 7" id="KW-0833">Ubl conjugation pathway</keyword>
<dbReference type="AlphaFoldDB" id="A0A1G4ISY7"/>
<evidence type="ECO:0000259" key="8">
    <source>
        <dbReference type="PROSITE" id="PS50127"/>
    </source>
</evidence>
<dbReference type="InterPro" id="IPR023313">
    <property type="entry name" value="UBQ-conjugating_AS"/>
</dbReference>
<dbReference type="OrthoDB" id="9973183at2759"/>
<keyword evidence="10" id="KW-1185">Reference proteome</keyword>
<dbReference type="Proteomes" id="UP000190274">
    <property type="component" value="Chromosome B"/>
</dbReference>
<dbReference type="GO" id="GO:0005524">
    <property type="term" value="F:ATP binding"/>
    <property type="evidence" value="ECO:0007669"/>
    <property type="project" value="UniProtKB-UniRule"/>
</dbReference>
<keyword evidence="4 7" id="KW-0067">ATP-binding</keyword>
<evidence type="ECO:0000256" key="2">
    <source>
        <dbReference type="ARBA" id="ARBA00022741"/>
    </source>
</evidence>
<evidence type="ECO:0000313" key="10">
    <source>
        <dbReference type="Proteomes" id="UP000190274"/>
    </source>
</evidence>
<dbReference type="PROSITE" id="PS50127">
    <property type="entry name" value="UBC_2"/>
    <property type="match status" value="1"/>
</dbReference>
<dbReference type="InterPro" id="IPR050113">
    <property type="entry name" value="Ub_conjugating_enzyme"/>
</dbReference>
<dbReference type="SMART" id="SM00212">
    <property type="entry name" value="UBCc"/>
    <property type="match status" value="1"/>
</dbReference>
<dbReference type="GO" id="GO:0016562">
    <property type="term" value="P:protein import into peroxisome matrix, receptor recycling"/>
    <property type="evidence" value="ECO:0007669"/>
    <property type="project" value="EnsemblFungi"/>
</dbReference>
<dbReference type="GO" id="GO:0051865">
    <property type="term" value="P:protein autoubiquitination"/>
    <property type="evidence" value="ECO:0007669"/>
    <property type="project" value="EnsemblFungi"/>
</dbReference>
<sequence length="162" mass="18254">MSSRLAKEYKNVAKTLRADQSFSHVLSLGPCSDDNLTHWDAQIMGPADTCYSGYKFTLRIQVTDRYPLEPPKIRFAPFSIPHCNIDFDSGRICLTLLEQEHWSPAWDLLHCVQAIWLLLANPEPDSPLDVDLACLLRAKDYSAHDALVCYYLNGGSHGSRSN</sequence>
<dbReference type="GO" id="GO:0006513">
    <property type="term" value="P:protein monoubiquitination"/>
    <property type="evidence" value="ECO:0007669"/>
    <property type="project" value="EnsemblFungi"/>
</dbReference>
<comment type="pathway">
    <text evidence="5">Protein modification.</text>
</comment>
<feature type="active site" description="Glycyl thioester intermediate" evidence="6">
    <location>
        <position position="93"/>
    </location>
</feature>
<gene>
    <name evidence="9" type="ORF">LADA_0B04390G</name>
</gene>
<accession>A0A1G4ISY7</accession>
<feature type="domain" description="UBC core" evidence="8">
    <location>
        <begin position="1"/>
        <end position="157"/>
    </location>
</feature>
<dbReference type="STRING" id="1266660.A0A1G4ISY7"/>
<dbReference type="PROSITE" id="PS00183">
    <property type="entry name" value="UBC_1"/>
    <property type="match status" value="1"/>
</dbReference>
<comment type="similarity">
    <text evidence="7">Belongs to the ubiquitin-conjugating enzyme family.</text>
</comment>
<dbReference type="InterPro" id="IPR000608">
    <property type="entry name" value="UBC"/>
</dbReference>
<evidence type="ECO:0000313" key="9">
    <source>
        <dbReference type="EMBL" id="SCU79982.1"/>
    </source>
</evidence>
<evidence type="ECO:0000256" key="3">
    <source>
        <dbReference type="ARBA" id="ARBA00022786"/>
    </source>
</evidence>
<organism evidence="9 10">
    <name type="scientific">Lachancea dasiensis</name>
    <dbReference type="NCBI Taxonomy" id="1072105"/>
    <lineage>
        <taxon>Eukaryota</taxon>
        <taxon>Fungi</taxon>
        <taxon>Dikarya</taxon>
        <taxon>Ascomycota</taxon>
        <taxon>Saccharomycotina</taxon>
        <taxon>Saccharomycetes</taxon>
        <taxon>Saccharomycetales</taxon>
        <taxon>Saccharomycetaceae</taxon>
        <taxon>Lachancea</taxon>
    </lineage>
</organism>
<dbReference type="GO" id="GO:0004842">
    <property type="term" value="F:ubiquitin-protein transferase activity"/>
    <property type="evidence" value="ECO:0007669"/>
    <property type="project" value="EnsemblFungi"/>
</dbReference>
<keyword evidence="1" id="KW-0808">Transferase</keyword>
<dbReference type="Gene3D" id="3.10.110.10">
    <property type="entry name" value="Ubiquitin Conjugating Enzyme"/>
    <property type="match status" value="1"/>
</dbReference>
<evidence type="ECO:0000256" key="6">
    <source>
        <dbReference type="PROSITE-ProRule" id="PRU10133"/>
    </source>
</evidence>
<evidence type="ECO:0000256" key="7">
    <source>
        <dbReference type="RuleBase" id="RU362109"/>
    </source>
</evidence>
<keyword evidence="2 7" id="KW-0547">Nucleotide-binding</keyword>
<name>A0A1G4ISY7_9SACH</name>
<dbReference type="SUPFAM" id="SSF54495">
    <property type="entry name" value="UBC-like"/>
    <property type="match status" value="1"/>
</dbReference>
<dbReference type="Pfam" id="PF00179">
    <property type="entry name" value="UQ_con"/>
    <property type="match status" value="1"/>
</dbReference>
<dbReference type="GO" id="GO:0005777">
    <property type="term" value="C:peroxisome"/>
    <property type="evidence" value="ECO:0007669"/>
    <property type="project" value="EnsemblFungi"/>
</dbReference>